<evidence type="ECO:0000313" key="2">
    <source>
        <dbReference type="EMBL" id="VDM68300.1"/>
    </source>
</evidence>
<sequence length="240" mass="27855">MECWLLYCQVFADDPDFFNQVMPMWTPFPTPPLSDTENDVYFDDCLDLLYDRDFMPEERLPLEIHELHSSLTKPVSPVKKTPPVPVPVSNTAHMSSSDAAVMSLLQQALHNPPQAYTPPPIANSPAPYSPAEFDQYMQGYELKNDTLPESRSTRKERRTAPRQLEQKGRELTRPVTPPPAVREELDYDGPEWNVIEDQALLTAIRNEDIMCHNFERTKTSLRYNWEYISGFVNRVTRFYR</sequence>
<protein>
    <recommendedName>
        <fullName evidence="4">Myb-like domain-containing protein</fullName>
    </recommendedName>
</protein>
<dbReference type="EMBL" id="UYYB01008366">
    <property type="protein sequence ID" value="VDM68300.1"/>
    <property type="molecule type" value="Genomic_DNA"/>
</dbReference>
<dbReference type="Proteomes" id="UP000270094">
    <property type="component" value="Unassembled WGS sequence"/>
</dbReference>
<dbReference type="OrthoDB" id="372624at2759"/>
<gene>
    <name evidence="2" type="ORF">SVUK_LOCUS3298</name>
</gene>
<evidence type="ECO:0000256" key="1">
    <source>
        <dbReference type="SAM" id="MobiDB-lite"/>
    </source>
</evidence>
<feature type="compositionally biased region" description="Basic and acidic residues" evidence="1">
    <location>
        <begin position="144"/>
        <end position="153"/>
    </location>
</feature>
<proteinExistence type="predicted"/>
<organism evidence="2 3">
    <name type="scientific">Strongylus vulgaris</name>
    <name type="common">Blood worm</name>
    <dbReference type="NCBI Taxonomy" id="40348"/>
    <lineage>
        <taxon>Eukaryota</taxon>
        <taxon>Metazoa</taxon>
        <taxon>Ecdysozoa</taxon>
        <taxon>Nematoda</taxon>
        <taxon>Chromadorea</taxon>
        <taxon>Rhabditida</taxon>
        <taxon>Rhabditina</taxon>
        <taxon>Rhabditomorpha</taxon>
        <taxon>Strongyloidea</taxon>
        <taxon>Strongylidae</taxon>
        <taxon>Strongylus</taxon>
    </lineage>
</organism>
<accession>A0A3P7I641</accession>
<name>A0A3P7I641_STRVU</name>
<evidence type="ECO:0008006" key="4">
    <source>
        <dbReference type="Google" id="ProtNLM"/>
    </source>
</evidence>
<keyword evidence="3" id="KW-1185">Reference proteome</keyword>
<evidence type="ECO:0000313" key="3">
    <source>
        <dbReference type="Proteomes" id="UP000270094"/>
    </source>
</evidence>
<dbReference type="AlphaFoldDB" id="A0A3P7I641"/>
<feature type="region of interest" description="Disordered" evidence="1">
    <location>
        <begin position="144"/>
        <end position="185"/>
    </location>
</feature>
<reference evidence="2 3" key="1">
    <citation type="submission" date="2018-11" db="EMBL/GenBank/DDBJ databases">
        <authorList>
            <consortium name="Pathogen Informatics"/>
        </authorList>
    </citation>
    <scope>NUCLEOTIDE SEQUENCE [LARGE SCALE GENOMIC DNA]</scope>
</reference>